<proteinExistence type="predicted"/>
<name>A0ABZ2ASM1_9TREE</name>
<gene>
    <name evidence="2" type="ORF">IAS62_000848</name>
</gene>
<protein>
    <submittedName>
        <fullName evidence="2">Uncharacterized protein</fullName>
    </submittedName>
</protein>
<reference evidence="2 3" key="1">
    <citation type="submission" date="2024-01" db="EMBL/GenBank/DDBJ databases">
        <title>Comparative genomics of Cryptococcus and Kwoniella reveals pathogenesis evolution and contrasting modes of karyotype evolution via chromosome fusion or intercentromeric recombination.</title>
        <authorList>
            <person name="Coelho M.A."/>
            <person name="David-Palma M."/>
            <person name="Shea T."/>
            <person name="Bowers K."/>
            <person name="McGinley-Smith S."/>
            <person name="Mohammad A.W."/>
            <person name="Gnirke A."/>
            <person name="Yurkov A.M."/>
            <person name="Nowrousian M."/>
            <person name="Sun S."/>
            <person name="Cuomo C.A."/>
            <person name="Heitman J."/>
        </authorList>
    </citation>
    <scope>NUCLEOTIDE SEQUENCE [LARGE SCALE GENOMIC DNA]</scope>
    <source>
        <strain evidence="2 3">7685027</strain>
    </source>
</reference>
<feature type="region of interest" description="Disordered" evidence="1">
    <location>
        <begin position="70"/>
        <end position="89"/>
    </location>
</feature>
<evidence type="ECO:0000256" key="1">
    <source>
        <dbReference type="SAM" id="MobiDB-lite"/>
    </source>
</evidence>
<dbReference type="RefSeq" id="XP_064718800.1">
    <property type="nucleotide sequence ID" value="XM_064862728.1"/>
</dbReference>
<dbReference type="GeneID" id="89987624"/>
<dbReference type="Proteomes" id="UP001432216">
    <property type="component" value="Chromosome 2"/>
</dbReference>
<dbReference type="EMBL" id="CP143807">
    <property type="protein sequence ID" value="WVO19560.1"/>
    <property type="molecule type" value="Genomic_DNA"/>
</dbReference>
<evidence type="ECO:0000313" key="3">
    <source>
        <dbReference type="Proteomes" id="UP001432216"/>
    </source>
</evidence>
<sequence length="89" mass="9479">MVGTVVKKEAFWSAEVRILSVVSSFRLSMNSSRSDHNACAVMTGATSASHCDFQVIVVVFALKSLASRPEVSFSPTPSLVLARSSGSKE</sequence>
<organism evidence="2 3">
    <name type="scientific">Cryptococcus decagattii</name>
    <dbReference type="NCBI Taxonomy" id="1859122"/>
    <lineage>
        <taxon>Eukaryota</taxon>
        <taxon>Fungi</taxon>
        <taxon>Dikarya</taxon>
        <taxon>Basidiomycota</taxon>
        <taxon>Agaricomycotina</taxon>
        <taxon>Tremellomycetes</taxon>
        <taxon>Tremellales</taxon>
        <taxon>Cryptococcaceae</taxon>
        <taxon>Cryptococcus</taxon>
        <taxon>Cryptococcus gattii species complex</taxon>
    </lineage>
</organism>
<keyword evidence="3" id="KW-1185">Reference proteome</keyword>
<accession>A0ABZ2ASM1</accession>
<evidence type="ECO:0000313" key="2">
    <source>
        <dbReference type="EMBL" id="WVO19560.1"/>
    </source>
</evidence>